<dbReference type="InterPro" id="IPR050396">
    <property type="entry name" value="Glycosyltr_51/Transpeptidase"/>
</dbReference>
<evidence type="ECO:0000256" key="9">
    <source>
        <dbReference type="ARBA" id="ARBA00022984"/>
    </source>
</evidence>
<dbReference type="PANTHER" id="PTHR32282">
    <property type="entry name" value="BINDING PROTEIN TRANSPEPTIDASE, PUTATIVE-RELATED"/>
    <property type="match status" value="1"/>
</dbReference>
<evidence type="ECO:0000256" key="13">
    <source>
        <dbReference type="ARBA" id="ARBA00049902"/>
    </source>
</evidence>
<dbReference type="SUPFAM" id="SSF56601">
    <property type="entry name" value="beta-lactamase/transpeptidase-like"/>
    <property type="match status" value="1"/>
</dbReference>
<feature type="transmembrane region" description="Helical" evidence="15">
    <location>
        <begin position="21"/>
        <end position="47"/>
    </location>
</feature>
<feature type="domain" description="Glycosyl transferase family 51" evidence="17">
    <location>
        <begin position="77"/>
        <end position="272"/>
    </location>
</feature>
<keyword evidence="15" id="KW-1133">Transmembrane helix</keyword>
<dbReference type="RefSeq" id="WP_179820726.1">
    <property type="nucleotide sequence ID" value="NZ_JACCCO010000001.1"/>
</dbReference>
<evidence type="ECO:0000256" key="5">
    <source>
        <dbReference type="ARBA" id="ARBA00022676"/>
    </source>
</evidence>
<evidence type="ECO:0000256" key="8">
    <source>
        <dbReference type="ARBA" id="ARBA00022960"/>
    </source>
</evidence>
<dbReference type="InterPro" id="IPR023346">
    <property type="entry name" value="Lysozyme-like_dom_sf"/>
</dbReference>
<evidence type="ECO:0000256" key="12">
    <source>
        <dbReference type="ARBA" id="ARBA00034000"/>
    </source>
</evidence>
<dbReference type="Gene3D" id="1.10.3810.10">
    <property type="entry name" value="Biosynthetic peptidoglycan transglycosylase-like"/>
    <property type="match status" value="1"/>
</dbReference>
<feature type="compositionally biased region" description="Basic and acidic residues" evidence="14">
    <location>
        <begin position="243"/>
        <end position="252"/>
    </location>
</feature>
<keyword evidence="9" id="KW-0573">Peptidoglycan synthesis</keyword>
<comment type="catalytic activity">
    <reaction evidence="13">
        <text>[GlcNAc-(1-&gt;4)-Mur2Ac(oyl-L-Ala-gamma-D-Glu-L-Lys-D-Ala-D-Ala)](n)-di-trans,octa-cis-undecaprenyl diphosphate + beta-D-GlcNAc-(1-&gt;4)-Mur2Ac(oyl-L-Ala-gamma-D-Glu-L-Lys-D-Ala-D-Ala)-di-trans,octa-cis-undecaprenyl diphosphate = [GlcNAc-(1-&gt;4)-Mur2Ac(oyl-L-Ala-gamma-D-Glu-L-Lys-D-Ala-D-Ala)](n+1)-di-trans,octa-cis-undecaprenyl diphosphate + di-trans,octa-cis-undecaprenyl diphosphate + H(+)</text>
        <dbReference type="Rhea" id="RHEA:23708"/>
        <dbReference type="Rhea" id="RHEA-COMP:9602"/>
        <dbReference type="Rhea" id="RHEA-COMP:9603"/>
        <dbReference type="ChEBI" id="CHEBI:15378"/>
        <dbReference type="ChEBI" id="CHEBI:58405"/>
        <dbReference type="ChEBI" id="CHEBI:60033"/>
        <dbReference type="ChEBI" id="CHEBI:78435"/>
        <dbReference type="EC" id="2.4.99.28"/>
    </reaction>
</comment>
<dbReference type="GO" id="GO:0071555">
    <property type="term" value="P:cell wall organization"/>
    <property type="evidence" value="ECO:0007669"/>
    <property type="project" value="UniProtKB-KW"/>
</dbReference>
<keyword evidence="4" id="KW-0645">Protease</keyword>
<keyword evidence="8" id="KW-0133">Cell shape</keyword>
<keyword evidence="5" id="KW-0328">Glycosyltransferase</keyword>
<comment type="catalytic activity">
    <reaction evidence="12">
        <text>Preferential cleavage: (Ac)2-L-Lys-D-Ala-|-D-Ala. Also transpeptidation of peptidyl-alanyl moieties that are N-acyl substituents of D-alanine.</text>
        <dbReference type="EC" id="3.4.16.4"/>
    </reaction>
</comment>
<protein>
    <submittedName>
        <fullName evidence="18">Membrane peptidoglycan carboxypeptidase</fullName>
    </submittedName>
</protein>
<evidence type="ECO:0000313" key="19">
    <source>
        <dbReference type="Proteomes" id="UP000576393"/>
    </source>
</evidence>
<dbReference type="GO" id="GO:0006508">
    <property type="term" value="P:proteolysis"/>
    <property type="evidence" value="ECO:0007669"/>
    <property type="project" value="UniProtKB-KW"/>
</dbReference>
<accession>A0A852V081</accession>
<evidence type="ECO:0000256" key="2">
    <source>
        <dbReference type="ARBA" id="ARBA00007739"/>
    </source>
</evidence>
<keyword evidence="15" id="KW-0812">Transmembrane</keyword>
<evidence type="ECO:0000256" key="6">
    <source>
        <dbReference type="ARBA" id="ARBA00022679"/>
    </source>
</evidence>
<dbReference type="InterPro" id="IPR036950">
    <property type="entry name" value="PBP_transglycosylase"/>
</dbReference>
<dbReference type="PANTHER" id="PTHR32282:SF33">
    <property type="entry name" value="PEPTIDOGLYCAN GLYCOSYLTRANSFERASE"/>
    <property type="match status" value="1"/>
</dbReference>
<dbReference type="GO" id="GO:0009252">
    <property type="term" value="P:peptidoglycan biosynthetic process"/>
    <property type="evidence" value="ECO:0007669"/>
    <property type="project" value="UniProtKB-KW"/>
</dbReference>
<dbReference type="Pfam" id="PF00905">
    <property type="entry name" value="Transpeptidase"/>
    <property type="match status" value="1"/>
</dbReference>
<keyword evidence="7" id="KW-0378">Hydrolase</keyword>
<dbReference type="Pfam" id="PF00912">
    <property type="entry name" value="Transgly"/>
    <property type="match status" value="1"/>
</dbReference>
<keyword evidence="19" id="KW-1185">Reference proteome</keyword>
<comment type="similarity">
    <text evidence="2">In the N-terminal section; belongs to the glycosyltransferase 51 family.</text>
</comment>
<dbReference type="GO" id="GO:0008658">
    <property type="term" value="F:penicillin binding"/>
    <property type="evidence" value="ECO:0007669"/>
    <property type="project" value="InterPro"/>
</dbReference>
<feature type="region of interest" description="Disordered" evidence="14">
    <location>
        <begin position="705"/>
        <end position="762"/>
    </location>
</feature>
<dbReference type="InterPro" id="IPR012338">
    <property type="entry name" value="Beta-lactam/transpept-like"/>
</dbReference>
<dbReference type="GO" id="GO:0008955">
    <property type="term" value="F:peptidoglycan glycosyltransferase activity"/>
    <property type="evidence" value="ECO:0007669"/>
    <property type="project" value="UniProtKB-EC"/>
</dbReference>
<feature type="domain" description="Penicillin-binding protein transpeptidase" evidence="16">
    <location>
        <begin position="376"/>
        <end position="634"/>
    </location>
</feature>
<comment type="caution">
    <text evidence="18">The sequence shown here is derived from an EMBL/GenBank/DDBJ whole genome shotgun (WGS) entry which is preliminary data.</text>
</comment>
<keyword evidence="6" id="KW-0808">Transferase</keyword>
<gene>
    <name evidence="18" type="ORF">HDA43_002843</name>
</gene>
<evidence type="ECO:0000256" key="4">
    <source>
        <dbReference type="ARBA" id="ARBA00022670"/>
    </source>
</evidence>
<dbReference type="Gene3D" id="3.40.710.10">
    <property type="entry name" value="DD-peptidase/beta-lactamase superfamily"/>
    <property type="match status" value="1"/>
</dbReference>
<dbReference type="InterPro" id="IPR001460">
    <property type="entry name" value="PCN-bd_Tpept"/>
</dbReference>
<evidence type="ECO:0000256" key="1">
    <source>
        <dbReference type="ARBA" id="ARBA00007090"/>
    </source>
</evidence>
<feature type="compositionally biased region" description="Basic and acidic residues" evidence="14">
    <location>
        <begin position="714"/>
        <end position="725"/>
    </location>
</feature>
<reference evidence="18 19" key="1">
    <citation type="submission" date="2020-07" db="EMBL/GenBank/DDBJ databases">
        <title>Sequencing the genomes of 1000 actinobacteria strains.</title>
        <authorList>
            <person name="Klenk H.-P."/>
        </authorList>
    </citation>
    <scope>NUCLEOTIDE SEQUENCE [LARGE SCALE GENOMIC DNA]</scope>
    <source>
        <strain evidence="18 19">DSM 45763</strain>
    </source>
</reference>
<organism evidence="18 19">
    <name type="scientific">Streptosporangium sandarakinum</name>
    <dbReference type="NCBI Taxonomy" id="1260955"/>
    <lineage>
        <taxon>Bacteria</taxon>
        <taxon>Bacillati</taxon>
        <taxon>Actinomycetota</taxon>
        <taxon>Actinomycetes</taxon>
        <taxon>Streptosporangiales</taxon>
        <taxon>Streptosporangiaceae</taxon>
        <taxon>Streptosporangium</taxon>
    </lineage>
</organism>
<dbReference type="GO" id="GO:0009002">
    <property type="term" value="F:serine-type D-Ala-D-Ala carboxypeptidase activity"/>
    <property type="evidence" value="ECO:0007669"/>
    <property type="project" value="UniProtKB-EC"/>
</dbReference>
<evidence type="ECO:0000256" key="10">
    <source>
        <dbReference type="ARBA" id="ARBA00023268"/>
    </source>
</evidence>
<evidence type="ECO:0000313" key="18">
    <source>
        <dbReference type="EMBL" id="NYF40684.1"/>
    </source>
</evidence>
<keyword evidence="3 18" id="KW-0121">Carboxypeptidase</keyword>
<evidence type="ECO:0000256" key="7">
    <source>
        <dbReference type="ARBA" id="ARBA00022801"/>
    </source>
</evidence>
<evidence type="ECO:0000259" key="16">
    <source>
        <dbReference type="Pfam" id="PF00905"/>
    </source>
</evidence>
<comment type="similarity">
    <text evidence="1">In the C-terminal section; belongs to the transpeptidase family.</text>
</comment>
<dbReference type="SUPFAM" id="SSF53955">
    <property type="entry name" value="Lysozyme-like"/>
    <property type="match status" value="1"/>
</dbReference>
<keyword evidence="10" id="KW-0511">Multifunctional enzyme</keyword>
<keyword evidence="15" id="KW-0472">Membrane</keyword>
<dbReference type="GO" id="GO:0030288">
    <property type="term" value="C:outer membrane-bounded periplasmic space"/>
    <property type="evidence" value="ECO:0007669"/>
    <property type="project" value="TreeGrafter"/>
</dbReference>
<evidence type="ECO:0000256" key="11">
    <source>
        <dbReference type="ARBA" id="ARBA00023316"/>
    </source>
</evidence>
<dbReference type="InterPro" id="IPR001264">
    <property type="entry name" value="Glyco_trans_51"/>
</dbReference>
<name>A0A852V081_9ACTN</name>
<dbReference type="Proteomes" id="UP000576393">
    <property type="component" value="Unassembled WGS sequence"/>
</dbReference>
<evidence type="ECO:0000259" key="17">
    <source>
        <dbReference type="Pfam" id="PF00912"/>
    </source>
</evidence>
<sequence length="762" mass="80333">MQAQGKDHVSAIGAVGKVLRLVAAGAAAGLLAAGVAFPAVGGAGLGVNSVTEELNLRPEELKEPALPERTILLDADGKQFAQFYYENRESVKLDEIADVMKTAIISIEDFRFYEHGAIDIEGTLRAAVRNAGGGSTQGGSSITQQYVKQVLFNSAETPEEKQAAIAPTLSRKLNELRYALAVEEKYTKSEILEKYLNISYFGAGAHGIQAAAKRFFDKPAAKLDLWEAATLAGAVQDPNGTDPARHKGESSKSWKKRQKLLLDRRNIVLQRMQELGKITPQEAAEAKAKKLGFKDISAPGGCETSKYPFFCVYVREEIRSNKAFGKTAEAREKLLQRGGLTIKTTLDPQAQKASEKAIKQMVNASDKPVAAQAMVVPGTGAIRAMATSRKFGTSRKKNETSINFAADAQHGGGIGFQAGSTFKAFTLLTALDQGMKLNDGNSTGKTYQAPSHSAFRDCKGNAVGEPSHQVFNSSEGGGGFKSLTTGTLGSVNTFFMKLEEKVGLCKVVEMAKKLGIKRSDGGLLREVETFTLGVNEMDPVTVSAAYATIAARGTYCEPMAITEVRDRSGKVTPYKPKCEQVLDEGVADAATHIMSGVFTKGTMSEIGGIGRPAAGKTGTTDAYTAAWFAGFTPDLASAVSLGDPRGAFGHDLTGVTIGGRYYGYVYGATISGKIWKLSMPGALKGVEPTSFHAVDMDRFGGCSGNCAPKPPPRKPGDVGGDHGGGDGDGNTVVNDGGTFGPGVGRGHGRGRGNGGVVNDGTP</sequence>
<dbReference type="GO" id="GO:0008360">
    <property type="term" value="P:regulation of cell shape"/>
    <property type="evidence" value="ECO:0007669"/>
    <property type="project" value="UniProtKB-KW"/>
</dbReference>
<evidence type="ECO:0000256" key="3">
    <source>
        <dbReference type="ARBA" id="ARBA00022645"/>
    </source>
</evidence>
<evidence type="ECO:0000256" key="14">
    <source>
        <dbReference type="SAM" id="MobiDB-lite"/>
    </source>
</evidence>
<dbReference type="FunFam" id="1.10.3810.10:FF:000001">
    <property type="entry name" value="Penicillin-binding protein 1A"/>
    <property type="match status" value="1"/>
</dbReference>
<evidence type="ECO:0000256" key="15">
    <source>
        <dbReference type="SAM" id="Phobius"/>
    </source>
</evidence>
<feature type="compositionally biased region" description="Gly residues" evidence="14">
    <location>
        <begin position="737"/>
        <end position="762"/>
    </location>
</feature>
<keyword evidence="11" id="KW-0961">Cell wall biogenesis/degradation</keyword>
<dbReference type="EMBL" id="JACCCO010000001">
    <property type="protein sequence ID" value="NYF40684.1"/>
    <property type="molecule type" value="Genomic_DNA"/>
</dbReference>
<proteinExistence type="inferred from homology"/>
<dbReference type="AlphaFoldDB" id="A0A852V081"/>
<feature type="region of interest" description="Disordered" evidence="14">
    <location>
        <begin position="236"/>
        <end position="255"/>
    </location>
</feature>